<protein>
    <submittedName>
        <fullName evidence="1">Uncharacterized protein</fullName>
    </submittedName>
</protein>
<dbReference type="EMBL" id="KN835238">
    <property type="protein sequence ID" value="KIK42479.1"/>
    <property type="molecule type" value="Genomic_DNA"/>
</dbReference>
<reference evidence="1 2" key="1">
    <citation type="submission" date="2014-04" db="EMBL/GenBank/DDBJ databases">
        <authorList>
            <consortium name="DOE Joint Genome Institute"/>
            <person name="Kuo A."/>
            <person name="Ruytinx J."/>
            <person name="Rineau F."/>
            <person name="Colpaert J."/>
            <person name="Kohler A."/>
            <person name="Nagy L.G."/>
            <person name="Floudas D."/>
            <person name="Copeland A."/>
            <person name="Barry K.W."/>
            <person name="Cichocki N."/>
            <person name="Veneault-Fourrey C."/>
            <person name="LaButti K."/>
            <person name="Lindquist E.A."/>
            <person name="Lipzen A."/>
            <person name="Lundell T."/>
            <person name="Morin E."/>
            <person name="Murat C."/>
            <person name="Sun H."/>
            <person name="Tunlid A."/>
            <person name="Henrissat B."/>
            <person name="Grigoriev I.V."/>
            <person name="Hibbett D.S."/>
            <person name="Martin F."/>
            <person name="Nordberg H.P."/>
            <person name="Cantor M.N."/>
            <person name="Hua S.X."/>
        </authorList>
    </citation>
    <scope>NUCLEOTIDE SEQUENCE [LARGE SCALE GENOMIC DNA]</scope>
    <source>
        <strain evidence="1 2">UH-Slu-Lm8-n1</strain>
    </source>
</reference>
<reference evidence="2" key="2">
    <citation type="submission" date="2015-01" db="EMBL/GenBank/DDBJ databases">
        <title>Evolutionary Origins and Diversification of the Mycorrhizal Mutualists.</title>
        <authorList>
            <consortium name="DOE Joint Genome Institute"/>
            <consortium name="Mycorrhizal Genomics Consortium"/>
            <person name="Kohler A."/>
            <person name="Kuo A."/>
            <person name="Nagy L.G."/>
            <person name="Floudas D."/>
            <person name="Copeland A."/>
            <person name="Barry K.W."/>
            <person name="Cichocki N."/>
            <person name="Veneault-Fourrey C."/>
            <person name="LaButti K."/>
            <person name="Lindquist E.A."/>
            <person name="Lipzen A."/>
            <person name="Lundell T."/>
            <person name="Morin E."/>
            <person name="Murat C."/>
            <person name="Riley R."/>
            <person name="Ohm R."/>
            <person name="Sun H."/>
            <person name="Tunlid A."/>
            <person name="Henrissat B."/>
            <person name="Grigoriev I.V."/>
            <person name="Hibbett D.S."/>
            <person name="Martin F."/>
        </authorList>
    </citation>
    <scope>NUCLEOTIDE SEQUENCE [LARGE SCALE GENOMIC DNA]</scope>
    <source>
        <strain evidence="2">UH-Slu-Lm8-n1</strain>
    </source>
</reference>
<evidence type="ECO:0000313" key="1">
    <source>
        <dbReference type="EMBL" id="KIK42479.1"/>
    </source>
</evidence>
<organism evidence="1 2">
    <name type="scientific">Suillus luteus UH-Slu-Lm8-n1</name>
    <dbReference type="NCBI Taxonomy" id="930992"/>
    <lineage>
        <taxon>Eukaryota</taxon>
        <taxon>Fungi</taxon>
        <taxon>Dikarya</taxon>
        <taxon>Basidiomycota</taxon>
        <taxon>Agaricomycotina</taxon>
        <taxon>Agaricomycetes</taxon>
        <taxon>Agaricomycetidae</taxon>
        <taxon>Boletales</taxon>
        <taxon>Suillineae</taxon>
        <taxon>Suillaceae</taxon>
        <taxon>Suillus</taxon>
    </lineage>
</organism>
<dbReference type="HOGENOM" id="CLU_2924233_0_0_1"/>
<dbReference type="AlphaFoldDB" id="A0A0D0AXF5"/>
<evidence type="ECO:0000313" key="2">
    <source>
        <dbReference type="Proteomes" id="UP000054485"/>
    </source>
</evidence>
<name>A0A0D0AXF5_9AGAM</name>
<gene>
    <name evidence="1" type="ORF">CY34DRAFT_804906</name>
</gene>
<keyword evidence="2" id="KW-1185">Reference proteome</keyword>
<accession>A0A0D0AXF5</accession>
<dbReference type="InParanoid" id="A0A0D0AXF5"/>
<dbReference type="Proteomes" id="UP000054485">
    <property type="component" value="Unassembled WGS sequence"/>
</dbReference>
<proteinExistence type="predicted"/>
<sequence>MQSTSVGGLVPKVIVPVPVPQKEVARLNHKSLRRPRIFLFGKSCVMSSMACKVETSGMNWS</sequence>